<dbReference type="Proteomes" id="UP000503447">
    <property type="component" value="Chromosome"/>
</dbReference>
<organism evidence="5 6">
    <name type="scientific">Frigoriglobus tundricola</name>
    <dbReference type="NCBI Taxonomy" id="2774151"/>
    <lineage>
        <taxon>Bacteria</taxon>
        <taxon>Pseudomonadati</taxon>
        <taxon>Planctomycetota</taxon>
        <taxon>Planctomycetia</taxon>
        <taxon>Gemmatales</taxon>
        <taxon>Gemmataceae</taxon>
        <taxon>Frigoriglobus</taxon>
    </lineage>
</organism>
<keyword evidence="3" id="KW-0067">ATP-binding</keyword>
<evidence type="ECO:0000313" key="6">
    <source>
        <dbReference type="Proteomes" id="UP000503447"/>
    </source>
</evidence>
<dbReference type="Gene3D" id="3.40.50.300">
    <property type="entry name" value="P-loop containing nucleotide triphosphate hydrolases"/>
    <property type="match status" value="1"/>
</dbReference>
<dbReference type="FunFam" id="3.40.50.300:FF:000425">
    <property type="entry name" value="Probable ABC transporter, ATP-binding subunit"/>
    <property type="match status" value="1"/>
</dbReference>
<reference evidence="6" key="1">
    <citation type="submission" date="2020-05" db="EMBL/GenBank/DDBJ databases">
        <title>Frigoriglobus tundricola gen. nov., sp. nov., a psychrotolerant cellulolytic planctomycete of the family Gemmataceae with two divergent copies of 16S rRNA gene.</title>
        <authorList>
            <person name="Kulichevskaya I.S."/>
            <person name="Ivanova A.A."/>
            <person name="Naumoff D.G."/>
            <person name="Beletsky A.V."/>
            <person name="Rijpstra W.I.C."/>
            <person name="Sinninghe Damste J.S."/>
            <person name="Mardanov A.V."/>
            <person name="Ravin N.V."/>
            <person name="Dedysh S.N."/>
        </authorList>
    </citation>
    <scope>NUCLEOTIDE SEQUENCE [LARGE SCALE GENOMIC DNA]</scope>
    <source>
        <strain evidence="6">PL17</strain>
    </source>
</reference>
<dbReference type="PANTHER" id="PTHR42781:SF4">
    <property type="entry name" value="SPERMIDINE_PUTRESCINE IMPORT ATP-BINDING PROTEIN POTA"/>
    <property type="match status" value="1"/>
</dbReference>
<dbReference type="InterPro" id="IPR017871">
    <property type="entry name" value="ABC_transporter-like_CS"/>
</dbReference>
<dbReference type="KEGG" id="ftj:FTUN_2469"/>
<proteinExistence type="predicted"/>
<keyword evidence="1" id="KW-0813">Transport</keyword>
<keyword evidence="2" id="KW-0547">Nucleotide-binding</keyword>
<dbReference type="PROSITE" id="PS00211">
    <property type="entry name" value="ABC_TRANSPORTER_1"/>
    <property type="match status" value="1"/>
</dbReference>
<dbReference type="GO" id="GO:0015697">
    <property type="term" value="P:quaternary ammonium group transport"/>
    <property type="evidence" value="ECO:0007669"/>
    <property type="project" value="UniProtKB-ARBA"/>
</dbReference>
<evidence type="ECO:0000256" key="3">
    <source>
        <dbReference type="ARBA" id="ARBA00022840"/>
    </source>
</evidence>
<dbReference type="InterPro" id="IPR003439">
    <property type="entry name" value="ABC_transporter-like_ATP-bd"/>
</dbReference>
<dbReference type="Pfam" id="PF08402">
    <property type="entry name" value="TOBE_2"/>
    <property type="match status" value="1"/>
</dbReference>
<dbReference type="SMART" id="SM00382">
    <property type="entry name" value="AAA"/>
    <property type="match status" value="1"/>
</dbReference>
<dbReference type="Pfam" id="PF00005">
    <property type="entry name" value="ABC_tran"/>
    <property type="match status" value="1"/>
</dbReference>
<dbReference type="SUPFAM" id="SSF50331">
    <property type="entry name" value="MOP-like"/>
    <property type="match status" value="1"/>
</dbReference>
<dbReference type="InterPro" id="IPR050093">
    <property type="entry name" value="ABC_SmlMolc_Importer"/>
</dbReference>
<evidence type="ECO:0000259" key="4">
    <source>
        <dbReference type="PROSITE" id="PS50893"/>
    </source>
</evidence>
<feature type="domain" description="ABC transporter" evidence="4">
    <location>
        <begin position="7"/>
        <end position="239"/>
    </location>
</feature>
<dbReference type="InterPro" id="IPR013611">
    <property type="entry name" value="Transp-assoc_OB_typ2"/>
</dbReference>
<dbReference type="EMBL" id="CP053452">
    <property type="protein sequence ID" value="QJW94943.1"/>
    <property type="molecule type" value="Genomic_DNA"/>
</dbReference>
<gene>
    <name evidence="5" type="ORF">FTUN_2469</name>
</gene>
<sequence length="351" mass="37911">MVTTDALRLEGMTRSFGGSAPAVNRVDLRLEAGSLFCLLGPSGCGKSTLLRLIGGYLAPDAGRVLLAGADVTDTPLERRDIGMVFQNYALFPHLTARTNVAFGLEARGVPRSERRQRVDAMLDRVGLSPAERERRPHELSGGQQQRVALARALVIRPKLLLLDEPLANLDRQLREQMRVELKEIQRATGVSALLVTHDQEEALSLADRVGVMLGGRLLQVDAPRVLYNRPRTPFVAGFLGLANLLRVAGAKGDTFHLEGGLALRGTAAKGSWAMIRPEKFRLGPAAEHCPSRWTGRVTSTLFLGAQQVLQVAVAPAVTVRACCRPGEAGDGDEVTLGVPDDAVWIVPEDDL</sequence>
<dbReference type="InterPro" id="IPR027417">
    <property type="entry name" value="P-loop_NTPase"/>
</dbReference>
<dbReference type="AlphaFoldDB" id="A0A6M5YNU0"/>
<dbReference type="InterPro" id="IPR003593">
    <property type="entry name" value="AAA+_ATPase"/>
</dbReference>
<evidence type="ECO:0000256" key="1">
    <source>
        <dbReference type="ARBA" id="ARBA00022448"/>
    </source>
</evidence>
<dbReference type="PROSITE" id="PS50893">
    <property type="entry name" value="ABC_TRANSPORTER_2"/>
    <property type="match status" value="1"/>
</dbReference>
<evidence type="ECO:0000256" key="2">
    <source>
        <dbReference type="ARBA" id="ARBA00022741"/>
    </source>
</evidence>
<evidence type="ECO:0000313" key="5">
    <source>
        <dbReference type="EMBL" id="QJW94943.1"/>
    </source>
</evidence>
<dbReference type="GO" id="GO:0022857">
    <property type="term" value="F:transmembrane transporter activity"/>
    <property type="evidence" value="ECO:0007669"/>
    <property type="project" value="InterPro"/>
</dbReference>
<dbReference type="GO" id="GO:0005524">
    <property type="term" value="F:ATP binding"/>
    <property type="evidence" value="ECO:0007669"/>
    <property type="project" value="UniProtKB-KW"/>
</dbReference>
<accession>A0A6M5YNU0</accession>
<dbReference type="InterPro" id="IPR008995">
    <property type="entry name" value="Mo/tungstate-bd_C_term_dom"/>
</dbReference>
<keyword evidence="6" id="KW-1185">Reference proteome</keyword>
<dbReference type="PANTHER" id="PTHR42781">
    <property type="entry name" value="SPERMIDINE/PUTRESCINE IMPORT ATP-BINDING PROTEIN POTA"/>
    <property type="match status" value="1"/>
</dbReference>
<dbReference type="GO" id="GO:0016887">
    <property type="term" value="F:ATP hydrolysis activity"/>
    <property type="evidence" value="ECO:0007669"/>
    <property type="project" value="InterPro"/>
</dbReference>
<name>A0A6M5YNU0_9BACT</name>
<dbReference type="SUPFAM" id="SSF52540">
    <property type="entry name" value="P-loop containing nucleoside triphosphate hydrolases"/>
    <property type="match status" value="1"/>
</dbReference>
<dbReference type="GO" id="GO:0043190">
    <property type="term" value="C:ATP-binding cassette (ABC) transporter complex"/>
    <property type="evidence" value="ECO:0007669"/>
    <property type="project" value="InterPro"/>
</dbReference>
<protein>
    <recommendedName>
        <fullName evidence="4">ABC transporter domain-containing protein</fullName>
    </recommendedName>
</protein>